<organism evidence="2 3">
    <name type="scientific">Favolaschia claudopus</name>
    <dbReference type="NCBI Taxonomy" id="2862362"/>
    <lineage>
        <taxon>Eukaryota</taxon>
        <taxon>Fungi</taxon>
        <taxon>Dikarya</taxon>
        <taxon>Basidiomycota</taxon>
        <taxon>Agaricomycotina</taxon>
        <taxon>Agaricomycetes</taxon>
        <taxon>Agaricomycetidae</taxon>
        <taxon>Agaricales</taxon>
        <taxon>Marasmiineae</taxon>
        <taxon>Mycenaceae</taxon>
        <taxon>Favolaschia</taxon>
    </lineage>
</organism>
<gene>
    <name evidence="2" type="ORF">R3P38DRAFT_3212446</name>
</gene>
<feature type="domain" description="F-box" evidence="1">
    <location>
        <begin position="61"/>
        <end position="110"/>
    </location>
</feature>
<dbReference type="InterPro" id="IPR001810">
    <property type="entry name" value="F-box_dom"/>
</dbReference>
<proteinExistence type="predicted"/>
<dbReference type="EMBL" id="JAWWNJ010000071">
    <property type="protein sequence ID" value="KAK7007398.1"/>
    <property type="molecule type" value="Genomic_DNA"/>
</dbReference>
<protein>
    <recommendedName>
        <fullName evidence="1">F-box domain-containing protein</fullName>
    </recommendedName>
</protein>
<accession>A0AAW0ADQ1</accession>
<evidence type="ECO:0000313" key="2">
    <source>
        <dbReference type="EMBL" id="KAK7007398.1"/>
    </source>
</evidence>
<reference evidence="2 3" key="1">
    <citation type="journal article" date="2024" name="J Genomics">
        <title>Draft genome sequencing and assembly of Favolaschia claudopus CIRM-BRFM 2984 isolated from oak limbs.</title>
        <authorList>
            <person name="Navarro D."/>
            <person name="Drula E."/>
            <person name="Chaduli D."/>
            <person name="Cazenave R."/>
            <person name="Ahrendt S."/>
            <person name="Wang J."/>
            <person name="Lipzen A."/>
            <person name="Daum C."/>
            <person name="Barry K."/>
            <person name="Grigoriev I.V."/>
            <person name="Favel A."/>
            <person name="Rosso M.N."/>
            <person name="Martin F."/>
        </authorList>
    </citation>
    <scope>NUCLEOTIDE SEQUENCE [LARGE SCALE GENOMIC DNA]</scope>
    <source>
        <strain evidence="2 3">CIRM-BRFM 2984</strain>
    </source>
</reference>
<comment type="caution">
    <text evidence="2">The sequence shown here is derived from an EMBL/GenBank/DDBJ whole genome shotgun (WGS) entry which is preliminary data.</text>
</comment>
<dbReference type="AlphaFoldDB" id="A0AAW0ADQ1"/>
<keyword evidence="3" id="KW-1185">Reference proteome</keyword>
<dbReference type="PROSITE" id="PS50181">
    <property type="entry name" value="FBOX"/>
    <property type="match status" value="1"/>
</dbReference>
<sequence>MQSWPYTDLLCESTWPGEPVIGICPAQRRLWSKRNLIAIECFRTLRAERWRDFGGNSPRRFEFFPEMPFDIVLEVLKYLHPLDLLHVSRTDRGFRNLLHSPDFDAVWRTSFATGPLPQCPNDITGWQWAHLLFGDHICQECNKNKALPDFMILKRLCTRCMSNSLCSSIDLIRHRAHVLIDLIPLTRRCHGDKDDYYRALVVEAEPVVAKYELLALQTENGDPDALAAFVREREHIVQERHKAEARAMKWIKSMTQQRQDRDTENRKRIYAIIEKQLEAEGHDLRDIRNVMSRFQDASRWSSDYSNLDTLSGIVRLSPKRRNKAHSTLKLPLLGQRTRRLNEEETDRFRVVFRAVTKILRLRAASTWIWTPTGEEIAKYPDFHALIERETPGIGGKNEHQSSDVILAEDDPRLLAALDTLPDRLDSEIAALRHSRLAMLPDNLVYYDQQERNGVDVFELATTVFTCGGPLDTEIHLPACCLVGWKEIGARHHYQGSYRTSDCGLDTTVFCEIASTAARALVKLVGLDPCTAMVDHMDALDARFVCEDCSSSEALEVMGWRLCLQHALEHTPQETGPVRHISSWALLSIEAAKYVRFREIQDPTHESNAWLCNLCPVHHEYQVKRSTVIDHVLAVHEITFPIEGTDFVCHFPRPHSPRQFPVYIPCNDYGLPEYDCDRCASGRPLLNAPKLRTLRDILRHVRQKHEVDPTEKDYTKQSFRLRSSREMIY</sequence>
<evidence type="ECO:0000259" key="1">
    <source>
        <dbReference type="PROSITE" id="PS50181"/>
    </source>
</evidence>
<evidence type="ECO:0000313" key="3">
    <source>
        <dbReference type="Proteomes" id="UP001362999"/>
    </source>
</evidence>
<dbReference type="CDD" id="cd09917">
    <property type="entry name" value="F-box_SF"/>
    <property type="match status" value="1"/>
</dbReference>
<dbReference type="SUPFAM" id="SSF81383">
    <property type="entry name" value="F-box domain"/>
    <property type="match status" value="1"/>
</dbReference>
<name>A0AAW0ADQ1_9AGAR</name>
<dbReference type="InterPro" id="IPR036047">
    <property type="entry name" value="F-box-like_dom_sf"/>
</dbReference>
<dbReference type="Proteomes" id="UP001362999">
    <property type="component" value="Unassembled WGS sequence"/>
</dbReference>